<reference evidence="3" key="1">
    <citation type="journal article" date="2014" name="Front. Microbiol.">
        <title>High frequency of phylogenetically diverse reductive dehalogenase-homologous genes in deep subseafloor sedimentary metagenomes.</title>
        <authorList>
            <person name="Kawai M."/>
            <person name="Futagami T."/>
            <person name="Toyoda A."/>
            <person name="Takaki Y."/>
            <person name="Nishi S."/>
            <person name="Hori S."/>
            <person name="Arai W."/>
            <person name="Tsubouchi T."/>
            <person name="Morono Y."/>
            <person name="Uchiyama I."/>
            <person name="Ito T."/>
            <person name="Fujiyama A."/>
            <person name="Inagaki F."/>
            <person name="Takami H."/>
        </authorList>
    </citation>
    <scope>NUCLEOTIDE SEQUENCE</scope>
    <source>
        <strain evidence="3">Expedition CK06-06</strain>
    </source>
</reference>
<dbReference type="Gene3D" id="1.20.140.10">
    <property type="entry name" value="Butyryl-CoA Dehydrogenase, subunit A, domain 3"/>
    <property type="match status" value="1"/>
</dbReference>
<feature type="non-terminal residue" evidence="3">
    <location>
        <position position="1"/>
    </location>
</feature>
<dbReference type="GO" id="GO:0003995">
    <property type="term" value="F:acyl-CoA dehydrogenase activity"/>
    <property type="evidence" value="ECO:0007669"/>
    <property type="project" value="TreeGrafter"/>
</dbReference>
<evidence type="ECO:0000256" key="1">
    <source>
        <dbReference type="ARBA" id="ARBA00022630"/>
    </source>
</evidence>
<gene>
    <name evidence="3" type="ORF">S03H2_40345</name>
</gene>
<dbReference type="Pfam" id="PF00441">
    <property type="entry name" value="Acyl-CoA_dh_1"/>
    <property type="match status" value="1"/>
</dbReference>
<proteinExistence type="predicted"/>
<dbReference type="InterPro" id="IPR036250">
    <property type="entry name" value="AcylCo_DH-like_C"/>
</dbReference>
<dbReference type="EMBL" id="BARU01025009">
    <property type="protein sequence ID" value="GAH55903.1"/>
    <property type="molecule type" value="Genomic_DNA"/>
</dbReference>
<accession>X1IE90</accession>
<dbReference type="SUPFAM" id="SSF47203">
    <property type="entry name" value="Acyl-CoA dehydrogenase C-terminal domain-like"/>
    <property type="match status" value="1"/>
</dbReference>
<comment type="caution">
    <text evidence="3">The sequence shown here is derived from an EMBL/GenBank/DDBJ whole genome shotgun (WGS) entry which is preliminary data.</text>
</comment>
<dbReference type="PANTHER" id="PTHR43884">
    <property type="entry name" value="ACYL-COA DEHYDROGENASE"/>
    <property type="match status" value="1"/>
</dbReference>
<name>X1IE90_9ZZZZ</name>
<dbReference type="PANTHER" id="PTHR43884:SF12">
    <property type="entry name" value="ISOVALERYL-COA DEHYDROGENASE, MITOCHONDRIAL-RELATED"/>
    <property type="match status" value="1"/>
</dbReference>
<organism evidence="3">
    <name type="scientific">marine sediment metagenome</name>
    <dbReference type="NCBI Taxonomy" id="412755"/>
    <lineage>
        <taxon>unclassified sequences</taxon>
        <taxon>metagenomes</taxon>
        <taxon>ecological metagenomes</taxon>
    </lineage>
</organism>
<evidence type="ECO:0000313" key="3">
    <source>
        <dbReference type="EMBL" id="GAH55903.1"/>
    </source>
</evidence>
<protein>
    <recommendedName>
        <fullName evidence="2">Acyl-CoA dehydrogenase/oxidase C-terminal domain-containing protein</fullName>
    </recommendedName>
</protein>
<dbReference type="InterPro" id="IPR009075">
    <property type="entry name" value="AcylCo_DH/oxidase_C"/>
</dbReference>
<dbReference type="AlphaFoldDB" id="X1IE90"/>
<sequence>TRMAMQVHGSYGTMKTMEVERLYRDAKMTEIYVGISEIQRNLIASYLIQ</sequence>
<evidence type="ECO:0000259" key="2">
    <source>
        <dbReference type="Pfam" id="PF00441"/>
    </source>
</evidence>
<keyword evidence="1" id="KW-0285">Flavoprotein</keyword>
<feature type="domain" description="Acyl-CoA dehydrogenase/oxidase C-terminal" evidence="2">
    <location>
        <begin position="2"/>
        <end position="45"/>
    </location>
</feature>